<feature type="transmembrane region" description="Helical" evidence="1">
    <location>
        <begin position="104"/>
        <end position="137"/>
    </location>
</feature>
<proteinExistence type="predicted"/>
<dbReference type="EMBL" id="NOII01000010">
    <property type="protein sequence ID" value="OYD56936.1"/>
    <property type="molecule type" value="Genomic_DNA"/>
</dbReference>
<organism evidence="2 3">
    <name type="scientific">Fictibacillus aquaticus</name>
    <dbReference type="NCBI Taxonomy" id="2021314"/>
    <lineage>
        <taxon>Bacteria</taxon>
        <taxon>Bacillati</taxon>
        <taxon>Bacillota</taxon>
        <taxon>Bacilli</taxon>
        <taxon>Bacillales</taxon>
        <taxon>Fictibacillaceae</taxon>
        <taxon>Fictibacillus</taxon>
    </lineage>
</organism>
<name>A0A235F6I9_9BACL</name>
<evidence type="ECO:0000256" key="1">
    <source>
        <dbReference type="SAM" id="Phobius"/>
    </source>
</evidence>
<dbReference type="OrthoDB" id="2739240at2"/>
<keyword evidence="3" id="KW-1185">Reference proteome</keyword>
<feature type="transmembrane region" description="Helical" evidence="1">
    <location>
        <begin position="53"/>
        <end position="75"/>
    </location>
</feature>
<keyword evidence="1" id="KW-1133">Transmembrane helix</keyword>
<feature type="transmembrane region" description="Helical" evidence="1">
    <location>
        <begin position="149"/>
        <end position="174"/>
    </location>
</feature>
<evidence type="ECO:0000313" key="3">
    <source>
        <dbReference type="Proteomes" id="UP000215059"/>
    </source>
</evidence>
<gene>
    <name evidence="2" type="ORF">CGZ90_15400</name>
</gene>
<keyword evidence="1" id="KW-0812">Transmembrane</keyword>
<reference evidence="2 3" key="1">
    <citation type="submission" date="2017-07" db="EMBL/GenBank/DDBJ databases">
        <title>Fictibacillus sp. nov. GDSW-R2A3 Genome sequencing and assembly.</title>
        <authorList>
            <person name="Mayilraj S."/>
        </authorList>
    </citation>
    <scope>NUCLEOTIDE SEQUENCE [LARGE SCALE GENOMIC DNA]</scope>
    <source>
        <strain evidence="2 3">GDSW-R2A3</strain>
    </source>
</reference>
<dbReference type="InterPro" id="IPR035289">
    <property type="entry name" value="DUF5366"/>
</dbReference>
<dbReference type="Proteomes" id="UP000215059">
    <property type="component" value="Unassembled WGS sequence"/>
</dbReference>
<feature type="transmembrane region" description="Helical" evidence="1">
    <location>
        <begin position="12"/>
        <end position="32"/>
    </location>
</feature>
<keyword evidence="1" id="KW-0472">Membrane</keyword>
<protein>
    <submittedName>
        <fullName evidence="2">Uncharacterized protein</fullName>
    </submittedName>
</protein>
<accession>A0A235F6I9</accession>
<sequence length="186" mass="20906">MKKNVYITGYLPLFSIILFSSAFAIHIERLLIVKLKYFGVYQGMREMFSTQTIHLSAGFCLFLLFFMSLAALKLLSDSVMQLGLFFFSSDTEGETLRKTRQGGWIFFVGAMIAVVLNFSFAVILSVFAVSAIVYFFYFLLKASAHMGTVNLIGMVFLQLFFWAAFGLVTAYTVIRLYNALMAGIAS</sequence>
<dbReference type="Pfam" id="PF17328">
    <property type="entry name" value="DUF5366"/>
    <property type="match status" value="1"/>
</dbReference>
<dbReference type="AlphaFoldDB" id="A0A235F6I9"/>
<comment type="caution">
    <text evidence="2">The sequence shown here is derived from an EMBL/GenBank/DDBJ whole genome shotgun (WGS) entry which is preliminary data.</text>
</comment>
<evidence type="ECO:0000313" key="2">
    <source>
        <dbReference type="EMBL" id="OYD56936.1"/>
    </source>
</evidence>
<dbReference type="RefSeq" id="WP_094253425.1">
    <property type="nucleotide sequence ID" value="NZ_JBHLXL010000001.1"/>
</dbReference>